<evidence type="ECO:0000313" key="2">
    <source>
        <dbReference type="Proteomes" id="UP000322791"/>
    </source>
</evidence>
<sequence>MAITLEAQWHRLTGAIVPDASLRQATLAKLTKCYTAPERHYHSLVHIQDLLQTIDQHAARLHDADVVRLAAWFHDAVYSSMRQDNEARSAVLAREFLRHSTWPALRQERVAYLIERTKDHTLPQPAADTDLHFFLDADLQVLGRPEAEYWHYARQIRQEYRLVPDFMYRSGRSKVLEKLLASAPLYRTAAFRERLEEPARRNLRAELLAWEQGGL</sequence>
<dbReference type="AlphaFoldDB" id="A0A5D6VDH1"/>
<dbReference type="Proteomes" id="UP000322791">
    <property type="component" value="Unassembled WGS sequence"/>
</dbReference>
<accession>A0A5D6VDH1</accession>
<dbReference type="PIRSF" id="PIRSF035170">
    <property type="entry name" value="HD_phosphohydro"/>
    <property type="match status" value="1"/>
</dbReference>
<name>A0A5D6VDH1_9BACT</name>
<reference evidence="1 2" key="1">
    <citation type="submission" date="2019-08" db="EMBL/GenBank/DDBJ databases">
        <authorList>
            <person name="Seo M.-J."/>
        </authorList>
    </citation>
    <scope>NUCLEOTIDE SEQUENCE [LARGE SCALE GENOMIC DNA]</scope>
    <source>
        <strain evidence="1 2">KIGAM108</strain>
    </source>
</reference>
<dbReference type="SUPFAM" id="SSF109604">
    <property type="entry name" value="HD-domain/PDEase-like"/>
    <property type="match status" value="1"/>
</dbReference>
<evidence type="ECO:0000313" key="1">
    <source>
        <dbReference type="EMBL" id="TYZ13385.1"/>
    </source>
</evidence>
<protein>
    <recommendedName>
        <fullName evidence="3">Metal-dependent phosphohydrolase</fullName>
    </recommendedName>
</protein>
<dbReference type="PANTHER" id="PTHR21174">
    <property type="match status" value="1"/>
</dbReference>
<gene>
    <name evidence="1" type="ORF">FY528_02955</name>
</gene>
<proteinExistence type="predicted"/>
<comment type="caution">
    <text evidence="1">The sequence shown here is derived from an EMBL/GenBank/DDBJ whole genome shotgun (WGS) entry which is preliminary data.</text>
</comment>
<dbReference type="EMBL" id="VTHL01000002">
    <property type="protein sequence ID" value="TYZ13385.1"/>
    <property type="molecule type" value="Genomic_DNA"/>
</dbReference>
<dbReference type="InterPro" id="IPR009218">
    <property type="entry name" value="HD_phosphohydro"/>
</dbReference>
<evidence type="ECO:0008006" key="3">
    <source>
        <dbReference type="Google" id="ProtNLM"/>
    </source>
</evidence>
<dbReference type="Gene3D" id="1.10.3210.10">
    <property type="entry name" value="Hypothetical protein af1432"/>
    <property type="match status" value="1"/>
</dbReference>
<dbReference type="PANTHER" id="PTHR21174:SF0">
    <property type="entry name" value="HD PHOSPHOHYDROLASE FAMILY PROTEIN-RELATED"/>
    <property type="match status" value="1"/>
</dbReference>
<keyword evidence="2" id="KW-1185">Reference proteome</keyword>
<organism evidence="1 2">
    <name type="scientific">Hymenobacter lutimineralis</name>
    <dbReference type="NCBI Taxonomy" id="2606448"/>
    <lineage>
        <taxon>Bacteria</taxon>
        <taxon>Pseudomonadati</taxon>
        <taxon>Bacteroidota</taxon>
        <taxon>Cytophagia</taxon>
        <taxon>Cytophagales</taxon>
        <taxon>Hymenobacteraceae</taxon>
        <taxon>Hymenobacter</taxon>
    </lineage>
</organism>
<dbReference type="RefSeq" id="WP_149069502.1">
    <property type="nucleotide sequence ID" value="NZ_VTHL01000002.1"/>
</dbReference>